<keyword evidence="2" id="KW-0472">Membrane</keyword>
<protein>
    <submittedName>
        <fullName evidence="3">Uncharacterized protein</fullName>
    </submittedName>
</protein>
<evidence type="ECO:0000313" key="4">
    <source>
        <dbReference type="Proteomes" id="UP000324831"/>
    </source>
</evidence>
<dbReference type="AlphaFoldDB" id="A0A478FQA0"/>
<keyword evidence="2" id="KW-1133">Transmembrane helix</keyword>
<evidence type="ECO:0000256" key="1">
    <source>
        <dbReference type="SAM" id="MobiDB-lite"/>
    </source>
</evidence>
<keyword evidence="2" id="KW-0812">Transmembrane</keyword>
<feature type="compositionally biased region" description="Acidic residues" evidence="1">
    <location>
        <begin position="60"/>
        <end position="72"/>
    </location>
</feature>
<feature type="compositionally biased region" description="Acidic residues" evidence="1">
    <location>
        <begin position="93"/>
        <end position="108"/>
    </location>
</feature>
<feature type="compositionally biased region" description="Basic and acidic residues" evidence="1">
    <location>
        <begin position="109"/>
        <end position="134"/>
    </location>
</feature>
<organism evidence="3 4">
    <name type="scientific">Candidatus Mycoplasma haematohominis</name>
    <dbReference type="NCBI Taxonomy" id="1494318"/>
    <lineage>
        <taxon>Bacteria</taxon>
        <taxon>Bacillati</taxon>
        <taxon>Mycoplasmatota</taxon>
        <taxon>Mollicutes</taxon>
        <taxon>Mycoplasmataceae</taxon>
        <taxon>Mycoplasma</taxon>
    </lineage>
</organism>
<feature type="region of interest" description="Disordered" evidence="1">
    <location>
        <begin position="50"/>
        <end position="156"/>
    </location>
</feature>
<gene>
    <name evidence="3" type="ORF">MHSWG343_04790</name>
</gene>
<name>A0A478FQA0_9MOLU</name>
<dbReference type="RefSeq" id="WP_216083544.1">
    <property type="nucleotide sequence ID" value="NZ_CACTIB010000031.1"/>
</dbReference>
<evidence type="ECO:0000313" key="3">
    <source>
        <dbReference type="EMBL" id="GCE63482.1"/>
    </source>
</evidence>
<dbReference type="Proteomes" id="UP000324831">
    <property type="component" value="Unassembled WGS sequence"/>
</dbReference>
<accession>A0A478FQA0</accession>
<reference evidence="3 4" key="1">
    <citation type="submission" date="2019-01" db="EMBL/GenBank/DDBJ databases">
        <title>Draft genome sequences of Candidatus Mycoplasma haemohominis SWG34-3 identified from a patient with pyrexia, anemia and liver dysfunction.</title>
        <authorList>
            <person name="Sekizuka T."/>
            <person name="Hattori N."/>
            <person name="Katano H."/>
            <person name="Takuma T."/>
            <person name="Ito T."/>
            <person name="Arai N."/>
            <person name="Yanai R."/>
            <person name="Ishii S."/>
            <person name="Miura Y."/>
            <person name="Tokunaga T."/>
            <person name="Watanabe H."/>
            <person name="Nomura N."/>
            <person name="Eguchi J."/>
            <person name="Arai T."/>
            <person name="Hasegawa H."/>
            <person name="Nakamaki T."/>
            <person name="Wakita T."/>
            <person name="Niki Y."/>
            <person name="Kuroda M."/>
        </authorList>
    </citation>
    <scope>NUCLEOTIDE SEQUENCE [LARGE SCALE GENOMIC DNA]</scope>
    <source>
        <strain evidence="3">SWG34-3</strain>
    </source>
</reference>
<dbReference type="EMBL" id="BIMN01000002">
    <property type="protein sequence ID" value="GCE63482.1"/>
    <property type="molecule type" value="Genomic_DNA"/>
</dbReference>
<feature type="transmembrane region" description="Helical" evidence="2">
    <location>
        <begin position="9"/>
        <end position="29"/>
    </location>
</feature>
<sequence length="218" mass="24418">MLQIGRKRALTYLGTAAASIPISITIYLINKYKTVLLNSLIEPSTIPKVEEQDIEPVLPEAEESSESEEEQPESGQPQEGNNALSKKEGSSDSSEEASEDEENSESEEKETKEEENSKESEEQKPKTEENKEQDKETEDEENTTTTSNQEGIIYGVENGEDVIPALINKIKKMTKDSPNWTSKSLSTLSTLEPLDRDIQELKALLKKVAEIKLEKKEE</sequence>
<evidence type="ECO:0000256" key="2">
    <source>
        <dbReference type="SAM" id="Phobius"/>
    </source>
</evidence>
<comment type="caution">
    <text evidence="3">The sequence shown here is derived from an EMBL/GenBank/DDBJ whole genome shotgun (WGS) entry which is preliminary data.</text>
</comment>
<proteinExistence type="predicted"/>